<dbReference type="InterPro" id="IPR032466">
    <property type="entry name" value="Metal_Hydrolase"/>
</dbReference>
<name>A0A1L3I638_9RHOB</name>
<dbReference type="Gene3D" id="3.20.20.140">
    <property type="entry name" value="Metal-dependent hydrolases"/>
    <property type="match status" value="1"/>
</dbReference>
<evidence type="ECO:0000256" key="4">
    <source>
        <dbReference type="ARBA" id="ARBA00022833"/>
    </source>
</evidence>
<gene>
    <name evidence="6" type="ORF">PhaeoP97_02196</name>
</gene>
<dbReference type="InterPro" id="IPR051607">
    <property type="entry name" value="Metallo-dep_hydrolases"/>
</dbReference>
<evidence type="ECO:0000313" key="6">
    <source>
        <dbReference type="EMBL" id="APG47595.1"/>
    </source>
</evidence>
<dbReference type="PANTHER" id="PTHR11271:SF48">
    <property type="entry name" value="AMIDOHYDROLASE-RELATED DOMAIN-CONTAINING PROTEIN"/>
    <property type="match status" value="1"/>
</dbReference>
<keyword evidence="4" id="KW-0862">Zinc</keyword>
<evidence type="ECO:0000256" key="2">
    <source>
        <dbReference type="ARBA" id="ARBA00022723"/>
    </source>
</evidence>
<dbReference type="GO" id="GO:0019239">
    <property type="term" value="F:deaminase activity"/>
    <property type="evidence" value="ECO:0007669"/>
    <property type="project" value="TreeGrafter"/>
</dbReference>
<evidence type="ECO:0000313" key="7">
    <source>
        <dbReference type="Proteomes" id="UP000183859"/>
    </source>
</evidence>
<dbReference type="SUPFAM" id="SSF51556">
    <property type="entry name" value="Metallo-dependent hydrolases"/>
    <property type="match status" value="1"/>
</dbReference>
<dbReference type="GO" id="GO:0046872">
    <property type="term" value="F:metal ion binding"/>
    <property type="evidence" value="ECO:0007669"/>
    <property type="project" value="UniProtKB-KW"/>
</dbReference>
<dbReference type="Gene3D" id="2.30.40.10">
    <property type="entry name" value="Urease, subunit C, domain 1"/>
    <property type="match status" value="1"/>
</dbReference>
<dbReference type="AlphaFoldDB" id="A0A1L3I638"/>
<dbReference type="Proteomes" id="UP000183859">
    <property type="component" value="Chromosome"/>
</dbReference>
<dbReference type="InterPro" id="IPR006680">
    <property type="entry name" value="Amidohydro-rel"/>
</dbReference>
<dbReference type="KEGG" id="php:PhaeoP97_02196"/>
<proteinExistence type="predicted"/>
<sequence length="458" mass="50522">MMTGFHFKQALTDQGWKKNVSATVSGVGTFETLVQDDNPNGYPVIENPVVPGMPNLHSHSFQYAMAGLSEVRRNPVDSFWSWREMMYRFAHSVSPEDLQAITAKLYMDLLKGGYTEVVEFHYLHNDLDGSFYARPEELSAAVISAAEQTGLGLTHLPVFYAHANFGGVSPQDAQRRFINSRDQYALLIESLKLQQENHNLGIAPHSLRAVTEEEMTWLMELRRDLLPGCPVHIHVAEQTKEVDDSLAHSGKRSVTALMDQAPVDEAWCLIHSTHLDDSEVAAIAASGATVGLCPLTESNLGDGIFRAVDFLTADGHFGIGSDSNICTQPMQELRTLEYSQRLLHRQRNILCSEHLPNVGSYLWQKAAHGGARAAGRAIGRITEGCRADFVELGYSIDGIMAAVTPEAVLDFHMFAGQQAEISGVYVAGRQIIRDGHHPHQAAIDASYVSTMQRLAQKL</sequence>
<evidence type="ECO:0000259" key="5">
    <source>
        <dbReference type="Pfam" id="PF01979"/>
    </source>
</evidence>
<protein>
    <submittedName>
        <fullName evidence="6">Putative formiminoglutamate deiminase</fullName>
    </submittedName>
</protein>
<reference evidence="7" key="1">
    <citation type="submission" date="2016-07" db="EMBL/GenBank/DDBJ databases">
        <title>Phaeobacter portensis sp. nov., a tropodithietic acid producing bacterium isolated from a German harbor.</title>
        <authorList>
            <person name="Freese H.M."/>
            <person name="Bunk B."/>
            <person name="Breider S."/>
            <person name="Brinkhoff T."/>
        </authorList>
    </citation>
    <scope>NUCLEOTIDE SEQUENCE [LARGE SCALE GENOMIC DNA]</scope>
    <source>
        <strain evidence="7">P97</strain>
    </source>
</reference>
<dbReference type="NCBIfam" id="TIGR02022">
    <property type="entry name" value="hutF"/>
    <property type="match status" value="1"/>
</dbReference>
<dbReference type="EMBL" id="CP016364">
    <property type="protein sequence ID" value="APG47595.1"/>
    <property type="molecule type" value="Genomic_DNA"/>
</dbReference>
<dbReference type="GO" id="GO:0005829">
    <property type="term" value="C:cytosol"/>
    <property type="evidence" value="ECO:0007669"/>
    <property type="project" value="TreeGrafter"/>
</dbReference>
<evidence type="ECO:0000256" key="1">
    <source>
        <dbReference type="ARBA" id="ARBA00001947"/>
    </source>
</evidence>
<keyword evidence="3" id="KW-0378">Hydrolase</keyword>
<dbReference type="InterPro" id="IPR011059">
    <property type="entry name" value="Metal-dep_hydrolase_composite"/>
</dbReference>
<organism evidence="6 7">
    <name type="scientific">Phaeobacter porticola</name>
    <dbReference type="NCBI Taxonomy" id="1844006"/>
    <lineage>
        <taxon>Bacteria</taxon>
        <taxon>Pseudomonadati</taxon>
        <taxon>Pseudomonadota</taxon>
        <taxon>Alphaproteobacteria</taxon>
        <taxon>Rhodobacterales</taxon>
        <taxon>Roseobacteraceae</taxon>
        <taxon>Phaeobacter</taxon>
    </lineage>
</organism>
<keyword evidence="2" id="KW-0479">Metal-binding</keyword>
<dbReference type="InterPro" id="IPR010252">
    <property type="entry name" value="HutF"/>
</dbReference>
<dbReference type="PANTHER" id="PTHR11271">
    <property type="entry name" value="GUANINE DEAMINASE"/>
    <property type="match status" value="1"/>
</dbReference>
<comment type="cofactor">
    <cofactor evidence="1">
        <name>Zn(2+)</name>
        <dbReference type="ChEBI" id="CHEBI:29105"/>
    </cofactor>
</comment>
<dbReference type="STRING" id="1844006.PhaeoP97_02196"/>
<dbReference type="NCBIfam" id="NF006684">
    <property type="entry name" value="PRK09229.1-5"/>
    <property type="match status" value="1"/>
</dbReference>
<feature type="domain" description="Amidohydrolase-related" evidence="5">
    <location>
        <begin position="49"/>
        <end position="429"/>
    </location>
</feature>
<evidence type="ECO:0000256" key="3">
    <source>
        <dbReference type="ARBA" id="ARBA00022801"/>
    </source>
</evidence>
<accession>A0A1L3I638</accession>
<dbReference type="Pfam" id="PF01979">
    <property type="entry name" value="Amidohydro_1"/>
    <property type="match status" value="1"/>
</dbReference>
<keyword evidence="7" id="KW-1185">Reference proteome</keyword>